<dbReference type="Proteomes" id="UP000198397">
    <property type="component" value="Unassembled WGS sequence"/>
</dbReference>
<evidence type="ECO:0000259" key="4">
    <source>
        <dbReference type="Pfam" id="PF07687"/>
    </source>
</evidence>
<dbReference type="AlphaFoldDB" id="A0A238W0Y6"/>
<keyword evidence="2" id="KW-0479">Metal-binding</keyword>
<dbReference type="GO" id="GO:0006508">
    <property type="term" value="P:proteolysis"/>
    <property type="evidence" value="ECO:0007669"/>
    <property type="project" value="UniProtKB-KW"/>
</dbReference>
<accession>A0A238W0Y6</accession>
<dbReference type="InterPro" id="IPR002933">
    <property type="entry name" value="Peptidase_M20"/>
</dbReference>
<protein>
    <submittedName>
        <fullName evidence="5">Acetylornithine deacetylase/Succinyl-diaminopimelate desuccinylase</fullName>
    </submittedName>
</protein>
<keyword evidence="3" id="KW-0378">Hydrolase</keyword>
<dbReference type="OrthoDB" id="24854at2157"/>
<evidence type="ECO:0000256" key="1">
    <source>
        <dbReference type="ARBA" id="ARBA00022670"/>
    </source>
</evidence>
<sequence>MTPINTVDAAVDDRFEEYVADLTRLVSQPSISATGEGIRECAELLRSLTAEYGFDTAEIVETSGHPAVIAHAFVDNDPDNDAPTVLVYGHYDVQPVVPAEWTDPPFEPTRREIDGREYLYGRGTVDNKGQHVAYLAAVETLRETVGLPVNVTLLLDGEEESGSPNLMEVVEARESALRADVSINSDGPVDESGRPTVVFGNRGILIVEVSVRGPNGDLHSGHYGGAIPNPARELTRLLGTMYADDGRIAIDGFYDDIEPITETDRDLIAAIEPDIDELTAKLGVGDLEDGPGETVLEKTLYYPTLNINGLAGGHVEEGYKTIVPSTASATIDARLVVDQTPDGVFDRIAAHVERHADDRFETTLTRHGEMDPTRTPVDSPYRKPLVDAVAEGWGAEPVVKPLSGGSAPYALFTDVLGLPHVSIPHGQRDNNQHSADEHYALDHFKKGIRTSTRVLRAVATAADEDRKDGADAGESR</sequence>
<dbReference type="Pfam" id="PF01546">
    <property type="entry name" value="Peptidase_M20"/>
    <property type="match status" value="1"/>
</dbReference>
<keyword evidence="6" id="KW-1185">Reference proteome</keyword>
<dbReference type="PANTHER" id="PTHR43270">
    <property type="entry name" value="BETA-ALA-HIS DIPEPTIDASE"/>
    <property type="match status" value="1"/>
</dbReference>
<proteinExistence type="predicted"/>
<name>A0A238W0Y6_HALVU</name>
<dbReference type="PANTHER" id="PTHR43270:SF8">
    <property type="entry name" value="DI- AND TRIPEPTIDASE DUG2-RELATED"/>
    <property type="match status" value="1"/>
</dbReference>
<gene>
    <name evidence="5" type="ORF">SAMN06264855_10516</name>
</gene>
<evidence type="ECO:0000313" key="6">
    <source>
        <dbReference type="Proteomes" id="UP000198397"/>
    </source>
</evidence>
<dbReference type="GO" id="GO:0008233">
    <property type="term" value="F:peptidase activity"/>
    <property type="evidence" value="ECO:0007669"/>
    <property type="project" value="UniProtKB-KW"/>
</dbReference>
<dbReference type="InterPro" id="IPR051458">
    <property type="entry name" value="Cyt/Met_Dipeptidase"/>
</dbReference>
<dbReference type="SUPFAM" id="SSF53187">
    <property type="entry name" value="Zn-dependent exopeptidases"/>
    <property type="match status" value="1"/>
</dbReference>
<dbReference type="Gene3D" id="3.30.70.360">
    <property type="match status" value="1"/>
</dbReference>
<reference evidence="5 6" key="1">
    <citation type="submission" date="2017-06" db="EMBL/GenBank/DDBJ databases">
        <authorList>
            <person name="Kim H.J."/>
            <person name="Triplett B.A."/>
        </authorList>
    </citation>
    <scope>NUCLEOTIDE SEQUENCE [LARGE SCALE GENOMIC DNA]</scope>
    <source>
        <strain evidence="5 6">DSM 8800</strain>
    </source>
</reference>
<keyword evidence="1" id="KW-0645">Protease</keyword>
<dbReference type="InterPro" id="IPR011650">
    <property type="entry name" value="Peptidase_M20_dimer"/>
</dbReference>
<dbReference type="GO" id="GO:0046872">
    <property type="term" value="F:metal ion binding"/>
    <property type="evidence" value="ECO:0007669"/>
    <property type="project" value="UniProtKB-KW"/>
</dbReference>
<organism evidence="5 6">
    <name type="scientific">Halorubrum vacuolatum</name>
    <name type="common">Natronobacterium vacuolatum</name>
    <dbReference type="NCBI Taxonomy" id="63740"/>
    <lineage>
        <taxon>Archaea</taxon>
        <taxon>Methanobacteriati</taxon>
        <taxon>Methanobacteriota</taxon>
        <taxon>Stenosarchaea group</taxon>
        <taxon>Halobacteria</taxon>
        <taxon>Halobacteriales</taxon>
        <taxon>Haloferacaceae</taxon>
        <taxon>Halorubrum</taxon>
    </lineage>
</organism>
<dbReference type="NCBIfam" id="NF006579">
    <property type="entry name" value="PRK09104.1"/>
    <property type="match status" value="1"/>
</dbReference>
<dbReference type="Gene3D" id="3.40.630.10">
    <property type="entry name" value="Zn peptidases"/>
    <property type="match status" value="1"/>
</dbReference>
<evidence type="ECO:0000256" key="3">
    <source>
        <dbReference type="ARBA" id="ARBA00022801"/>
    </source>
</evidence>
<feature type="domain" description="Peptidase M20 dimerisation" evidence="4">
    <location>
        <begin position="200"/>
        <end position="357"/>
    </location>
</feature>
<evidence type="ECO:0000313" key="5">
    <source>
        <dbReference type="EMBL" id="SNR40176.1"/>
    </source>
</evidence>
<dbReference type="RefSeq" id="WP_089384297.1">
    <property type="nucleotide sequence ID" value="NZ_FZNQ01000005.1"/>
</dbReference>
<dbReference type="Pfam" id="PF07687">
    <property type="entry name" value="M20_dimer"/>
    <property type="match status" value="1"/>
</dbReference>
<dbReference type="EMBL" id="FZNQ01000005">
    <property type="protein sequence ID" value="SNR40176.1"/>
    <property type="molecule type" value="Genomic_DNA"/>
</dbReference>
<evidence type="ECO:0000256" key="2">
    <source>
        <dbReference type="ARBA" id="ARBA00022723"/>
    </source>
</evidence>